<keyword evidence="7 10" id="KW-0472">Membrane</keyword>
<dbReference type="HOGENOM" id="CLU_081254_4_0_0"/>
<reference evidence="11 12" key="1">
    <citation type="submission" date="2010-12" db="EMBL/GenBank/DDBJ databases">
        <title>Whole genome sequence of Anaerolinea thermophila UNI-1.</title>
        <authorList>
            <person name="Narita-Yamada S."/>
            <person name="Kishi E."/>
            <person name="Watanabe Y."/>
            <person name="Takasaki K."/>
            <person name="Ankai A."/>
            <person name="Oguchi A."/>
            <person name="Fukui S."/>
            <person name="Takahashi M."/>
            <person name="Yashiro I."/>
            <person name="Hosoyama A."/>
            <person name="Sekiguchi Y."/>
            <person name="Hanada S."/>
            <person name="Fujita N."/>
        </authorList>
    </citation>
    <scope>NUCLEOTIDE SEQUENCE [LARGE SCALE GENOMIC DNA]</scope>
    <source>
        <strain evidence="12">DSM 14523 / JCM 11388 / NBRC 100420 / UNI-1</strain>
    </source>
</reference>
<dbReference type="Proteomes" id="UP000008922">
    <property type="component" value="Chromosome"/>
</dbReference>
<keyword evidence="12" id="KW-1185">Reference proteome</keyword>
<evidence type="ECO:0000256" key="10">
    <source>
        <dbReference type="HAMAP-Rule" id="MF_01043"/>
    </source>
</evidence>
<dbReference type="EMBL" id="AP012029">
    <property type="protein sequence ID" value="BAJ62467.1"/>
    <property type="molecule type" value="Genomic_DNA"/>
</dbReference>
<dbReference type="Pfam" id="PF02660">
    <property type="entry name" value="G3P_acyltransf"/>
    <property type="match status" value="1"/>
</dbReference>
<dbReference type="HAMAP" id="MF_01043">
    <property type="entry name" value="PlsY"/>
    <property type="match status" value="1"/>
</dbReference>
<dbReference type="GO" id="GO:0008654">
    <property type="term" value="P:phospholipid biosynthetic process"/>
    <property type="evidence" value="ECO:0007669"/>
    <property type="project" value="UniProtKB-UniRule"/>
</dbReference>
<dbReference type="STRING" id="926569.ANT_04330"/>
<evidence type="ECO:0000256" key="5">
    <source>
        <dbReference type="ARBA" id="ARBA00022989"/>
    </source>
</evidence>
<feature type="transmembrane region" description="Helical" evidence="10">
    <location>
        <begin position="88"/>
        <end position="110"/>
    </location>
</feature>
<evidence type="ECO:0000256" key="7">
    <source>
        <dbReference type="ARBA" id="ARBA00023136"/>
    </source>
</evidence>
<feature type="transmembrane region" description="Helical" evidence="10">
    <location>
        <begin position="148"/>
        <end position="175"/>
    </location>
</feature>
<evidence type="ECO:0000256" key="3">
    <source>
        <dbReference type="ARBA" id="ARBA00022679"/>
    </source>
</evidence>
<dbReference type="UniPathway" id="UPA00085"/>
<comment type="subunit">
    <text evidence="10">Probably interacts with PlsX.</text>
</comment>
<proteinExistence type="inferred from homology"/>
<keyword evidence="1 10" id="KW-1003">Cell membrane</keyword>
<feature type="transmembrane region" description="Helical" evidence="10">
    <location>
        <begin position="181"/>
        <end position="200"/>
    </location>
</feature>
<organism evidence="11 12">
    <name type="scientific">Anaerolinea thermophila (strain DSM 14523 / JCM 11388 / NBRC 100420 / UNI-1)</name>
    <dbReference type="NCBI Taxonomy" id="926569"/>
    <lineage>
        <taxon>Bacteria</taxon>
        <taxon>Bacillati</taxon>
        <taxon>Chloroflexota</taxon>
        <taxon>Anaerolineae</taxon>
        <taxon>Anaerolineales</taxon>
        <taxon>Anaerolineaceae</taxon>
        <taxon>Anaerolinea</taxon>
    </lineage>
</organism>
<dbReference type="InterPro" id="IPR003811">
    <property type="entry name" value="G3P_acylTferase_PlsY"/>
</dbReference>
<dbReference type="GO" id="GO:0005886">
    <property type="term" value="C:plasma membrane"/>
    <property type="evidence" value="ECO:0007669"/>
    <property type="project" value="UniProtKB-SubCell"/>
</dbReference>
<evidence type="ECO:0000313" key="12">
    <source>
        <dbReference type="Proteomes" id="UP000008922"/>
    </source>
</evidence>
<protein>
    <recommendedName>
        <fullName evidence="10">Glycerol-3-phosphate acyltransferase</fullName>
    </recommendedName>
    <alternativeName>
        <fullName evidence="10">Acyl-PO4 G3P acyltransferase</fullName>
    </alternativeName>
    <alternativeName>
        <fullName evidence="10">Acyl-phosphate--glycerol-3-phosphate acyltransferase</fullName>
    </alternativeName>
    <alternativeName>
        <fullName evidence="10">G3P acyltransferase</fullName>
        <shortName evidence="10">GPAT</shortName>
        <ecNumber evidence="10">2.3.1.275</ecNumber>
    </alternativeName>
    <alternativeName>
        <fullName evidence="10">Lysophosphatidic acid synthase</fullName>
        <shortName evidence="10">LPA synthase</shortName>
    </alternativeName>
</protein>
<keyword evidence="6 10" id="KW-0443">Lipid metabolism</keyword>
<dbReference type="AlphaFoldDB" id="E8N0S2"/>
<sequence length="230" mass="25187">MIMQVIQVLGVLVVSYLLGSIPFGWIIVKLSTGRDIREVESGRMGGTNAMRAAGFLAGLLTAIGDIAKAYVTHWLVVWFIPADWGIRIWLEVAAPLMAILGHNYSIYLLTRHSDGTVKLRGGAGGAPCFGGTLGILPWSAYIILPIGVLVYVFVGYASVTTLSIAISATALFTYLTLTQGYPWQYILYGVFSFFILAWALRPNLKRLAEGTERAVGLRAYLQKRRQAQSK</sequence>
<comment type="pathway">
    <text evidence="10">Lipid metabolism; phospholipid metabolism.</text>
</comment>
<keyword evidence="4 10" id="KW-0812">Transmembrane</keyword>
<keyword evidence="5 10" id="KW-1133">Transmembrane helix</keyword>
<keyword evidence="8 10" id="KW-0594">Phospholipid biosynthesis</keyword>
<keyword evidence="3 10" id="KW-0808">Transferase</keyword>
<evidence type="ECO:0000256" key="4">
    <source>
        <dbReference type="ARBA" id="ARBA00022692"/>
    </source>
</evidence>
<keyword evidence="2 10" id="KW-0444">Lipid biosynthesis</keyword>
<dbReference type="OrthoDB" id="9777124at2"/>
<dbReference type="InParanoid" id="E8N0S2"/>
<comment type="function">
    <text evidence="10">Catalyzes the transfer of an acyl group from acyl-phosphate (acyl-PO(4)) to glycerol-3-phosphate (G3P) to form lysophosphatidic acid (LPA). This enzyme utilizes acyl-phosphate as fatty acyl donor, but not acyl-CoA or acyl-ACP.</text>
</comment>
<dbReference type="EC" id="2.3.1.275" evidence="10"/>
<evidence type="ECO:0000256" key="2">
    <source>
        <dbReference type="ARBA" id="ARBA00022516"/>
    </source>
</evidence>
<evidence type="ECO:0000256" key="9">
    <source>
        <dbReference type="ARBA" id="ARBA00023264"/>
    </source>
</evidence>
<evidence type="ECO:0000256" key="8">
    <source>
        <dbReference type="ARBA" id="ARBA00023209"/>
    </source>
</evidence>
<evidence type="ECO:0000313" key="11">
    <source>
        <dbReference type="EMBL" id="BAJ62467.1"/>
    </source>
</evidence>
<keyword evidence="9 10" id="KW-1208">Phospholipid metabolism</keyword>
<dbReference type="GO" id="GO:0043772">
    <property type="term" value="F:acyl-phosphate glycerol-3-phosphate acyltransferase activity"/>
    <property type="evidence" value="ECO:0007669"/>
    <property type="project" value="UniProtKB-UniRule"/>
</dbReference>
<dbReference type="KEGG" id="atm:ANT_04330"/>
<gene>
    <name evidence="10" type="primary">plsY</name>
    <name evidence="11" type="ordered locus">ANT_04330</name>
</gene>
<dbReference type="PANTHER" id="PTHR30309:SF0">
    <property type="entry name" value="GLYCEROL-3-PHOSPHATE ACYLTRANSFERASE-RELATED"/>
    <property type="match status" value="1"/>
</dbReference>
<evidence type="ECO:0000256" key="6">
    <source>
        <dbReference type="ARBA" id="ARBA00023098"/>
    </source>
</evidence>
<accession>E8N0S2</accession>
<comment type="catalytic activity">
    <reaction evidence="10">
        <text>an acyl phosphate + sn-glycerol 3-phosphate = a 1-acyl-sn-glycero-3-phosphate + phosphate</text>
        <dbReference type="Rhea" id="RHEA:34075"/>
        <dbReference type="ChEBI" id="CHEBI:43474"/>
        <dbReference type="ChEBI" id="CHEBI:57597"/>
        <dbReference type="ChEBI" id="CHEBI:57970"/>
        <dbReference type="ChEBI" id="CHEBI:59918"/>
        <dbReference type="EC" id="2.3.1.275"/>
    </reaction>
</comment>
<feature type="transmembrane region" description="Helical" evidence="10">
    <location>
        <begin position="6"/>
        <end position="28"/>
    </location>
</feature>
<name>E8N0S2_ANATU</name>
<evidence type="ECO:0000256" key="1">
    <source>
        <dbReference type="ARBA" id="ARBA00022475"/>
    </source>
</evidence>
<dbReference type="PANTHER" id="PTHR30309">
    <property type="entry name" value="INNER MEMBRANE PROTEIN YGIH"/>
    <property type="match status" value="1"/>
</dbReference>
<dbReference type="eggNOG" id="COG0344">
    <property type="taxonomic scope" value="Bacteria"/>
</dbReference>
<comment type="subcellular location">
    <subcellularLocation>
        <location evidence="10">Cell membrane</location>
        <topology evidence="10">Multi-pass membrane protein</topology>
    </subcellularLocation>
</comment>
<comment type="similarity">
    <text evidence="10">Belongs to the PlsY family.</text>
</comment>
<dbReference type="SMART" id="SM01207">
    <property type="entry name" value="G3P_acyltransf"/>
    <property type="match status" value="1"/>
</dbReference>
<feature type="transmembrane region" description="Helical" evidence="10">
    <location>
        <begin position="49"/>
        <end position="76"/>
    </location>
</feature>